<dbReference type="InterPro" id="IPR003593">
    <property type="entry name" value="AAA+_ATPase"/>
</dbReference>
<dbReference type="GO" id="GO:0015833">
    <property type="term" value="P:peptide transport"/>
    <property type="evidence" value="ECO:0007669"/>
    <property type="project" value="InterPro"/>
</dbReference>
<keyword evidence="9" id="KW-1185">Reference proteome</keyword>
<dbReference type="NCBIfam" id="NF007739">
    <property type="entry name" value="PRK10419.1"/>
    <property type="match status" value="2"/>
</dbReference>
<dbReference type="Gene3D" id="3.40.50.300">
    <property type="entry name" value="P-loop containing nucleotide triphosphate hydrolases"/>
    <property type="match status" value="2"/>
</dbReference>
<dbReference type="PANTHER" id="PTHR43776:SF7">
    <property type="entry name" value="D,D-DIPEPTIDE TRANSPORT ATP-BINDING PROTEIN DDPF-RELATED"/>
    <property type="match status" value="1"/>
</dbReference>
<evidence type="ECO:0000256" key="2">
    <source>
        <dbReference type="ARBA" id="ARBA00022448"/>
    </source>
</evidence>
<dbReference type="Pfam" id="PF08352">
    <property type="entry name" value="oligo_HPY"/>
    <property type="match status" value="2"/>
</dbReference>
<sequence>MAKPVLEIERLKVEFTKENESLTALSEVSLHIRPGETLCLVGESGSGKTILSKAILRLVEYEGGRITHGTIRLGQEDVTRRPQKGMGAIRGRKAAMVFQEPMAAFDPLFPVGKQIAEAYLRHNRSSYKEALEHAARLLGKVGIPEPGLRMKQYPGELSGGMLQRAMIAMALSCGPDLLIADEPTTALDVTIQSQILNLLKEIQKEYGMSILFVTHDLGVAAEIADRIAVLYAGGIVEVGGADTLFRTPVHPYTKGLIGSVTGLETPRGSRLPSIEGSIPPLAEPPSGCRFHPRCPHAIQRCAQSAPPLEEIAGREAACWLAGELRQEEDAQAAEASPDIVRERAESATAVIRSAAVSAPREENTAGEVSGDGVPLFSVHGLRKTYRLGGGFLRRPKGSIYAVDDVTFTIREGETFGLVGESGSGKSTLGRTLLHLEPPTEGEVLFAGKELSAMSPLELRKARKQMQVIFQDPYGSLNPRWTVGQCIGEPLAVHGTHRGKERSDKVAELLASVGLPPSAGNRYPHEFSGGQRQRIGIARAMALQPRFILADEAVSALDVSVQAQILNLLQELRERENLTYLFIGHGLQAVRHMSDRIGVMYLGKLVETAPSDELFRHPAHPYTAALLASVPRRDRSGSRERIRLAGEIPSPAHPPSGCRFHTRCPAATALCREVQPEWIEVGPGHAAACHYPL</sequence>
<gene>
    <name evidence="6" type="ORF">M5X16_21765</name>
    <name evidence="7" type="ORF">PC41400_15480</name>
</gene>
<feature type="domain" description="ABC transporter" evidence="5">
    <location>
        <begin position="376"/>
        <end position="626"/>
    </location>
</feature>
<keyword evidence="4 7" id="KW-0067">ATP-binding</keyword>
<dbReference type="SMART" id="SM00382">
    <property type="entry name" value="AAA"/>
    <property type="match status" value="2"/>
</dbReference>
<dbReference type="InterPro" id="IPR017871">
    <property type="entry name" value="ABC_transporter-like_CS"/>
</dbReference>
<evidence type="ECO:0000256" key="4">
    <source>
        <dbReference type="ARBA" id="ARBA00022840"/>
    </source>
</evidence>
<dbReference type="EMBL" id="CP026520">
    <property type="protein sequence ID" value="QAV21714.1"/>
    <property type="molecule type" value="Genomic_DNA"/>
</dbReference>
<dbReference type="GO" id="GO:0016887">
    <property type="term" value="F:ATP hydrolysis activity"/>
    <property type="evidence" value="ECO:0007669"/>
    <property type="project" value="InterPro"/>
</dbReference>
<dbReference type="NCBIfam" id="NF008453">
    <property type="entry name" value="PRK11308.1"/>
    <property type="match status" value="2"/>
</dbReference>
<name>A0A410X5A0_9BACL</name>
<dbReference type="Proteomes" id="UP001527202">
    <property type="component" value="Unassembled WGS sequence"/>
</dbReference>
<reference evidence="6 9" key="2">
    <citation type="submission" date="2022-05" db="EMBL/GenBank/DDBJ databases">
        <title>Genome Sequencing of Bee-Associated Microbes.</title>
        <authorList>
            <person name="Dunlap C."/>
        </authorList>
    </citation>
    <scope>NUCLEOTIDE SEQUENCE [LARGE SCALE GENOMIC DNA]</scope>
    <source>
        <strain evidence="6 9">NRRL B-23120</strain>
    </source>
</reference>
<dbReference type="InterPro" id="IPR003439">
    <property type="entry name" value="ABC_transporter-like_ATP-bd"/>
</dbReference>
<keyword evidence="3" id="KW-0547">Nucleotide-binding</keyword>
<evidence type="ECO:0000313" key="7">
    <source>
        <dbReference type="EMBL" id="QAV21714.1"/>
    </source>
</evidence>
<evidence type="ECO:0000256" key="3">
    <source>
        <dbReference type="ARBA" id="ARBA00022741"/>
    </source>
</evidence>
<dbReference type="AlphaFoldDB" id="A0A410X5A0"/>
<dbReference type="PANTHER" id="PTHR43776">
    <property type="entry name" value="TRANSPORT ATP-BINDING PROTEIN"/>
    <property type="match status" value="1"/>
</dbReference>
<dbReference type="NCBIfam" id="TIGR01727">
    <property type="entry name" value="oligo_HPY"/>
    <property type="match status" value="2"/>
</dbReference>
<dbReference type="PROSITE" id="PS00211">
    <property type="entry name" value="ABC_TRANSPORTER_1"/>
    <property type="match status" value="2"/>
</dbReference>
<comment type="similarity">
    <text evidence="1">Belongs to the ABC transporter superfamily.</text>
</comment>
<organism evidence="7 8">
    <name type="scientific">Paenibacillus chitinolyticus</name>
    <dbReference type="NCBI Taxonomy" id="79263"/>
    <lineage>
        <taxon>Bacteria</taxon>
        <taxon>Bacillati</taxon>
        <taxon>Bacillota</taxon>
        <taxon>Bacilli</taxon>
        <taxon>Bacillales</taxon>
        <taxon>Paenibacillaceae</taxon>
        <taxon>Paenibacillus</taxon>
    </lineage>
</organism>
<dbReference type="InterPro" id="IPR027417">
    <property type="entry name" value="P-loop_NTPase"/>
</dbReference>
<dbReference type="SUPFAM" id="SSF52540">
    <property type="entry name" value="P-loop containing nucleoside triphosphate hydrolases"/>
    <property type="match status" value="2"/>
</dbReference>
<dbReference type="Proteomes" id="UP000288943">
    <property type="component" value="Chromosome"/>
</dbReference>
<evidence type="ECO:0000313" key="8">
    <source>
        <dbReference type="Proteomes" id="UP000288943"/>
    </source>
</evidence>
<evidence type="ECO:0000256" key="1">
    <source>
        <dbReference type="ARBA" id="ARBA00005417"/>
    </source>
</evidence>
<feature type="domain" description="ABC transporter" evidence="5">
    <location>
        <begin position="8"/>
        <end position="257"/>
    </location>
</feature>
<reference evidence="7 8" key="1">
    <citation type="submission" date="2018-01" db="EMBL/GenBank/DDBJ databases">
        <title>The whole genome sequencing and assembly of Paenibacillus chitinolyticus KCCM 41400 strain.</title>
        <authorList>
            <person name="Kim J.-Y."/>
            <person name="Park M.-K."/>
            <person name="Lee Y.-J."/>
            <person name="Yi H."/>
            <person name="Bahn Y.-S."/>
            <person name="Kim J.F."/>
            <person name="Lee D.-W."/>
        </authorList>
    </citation>
    <scope>NUCLEOTIDE SEQUENCE [LARGE SCALE GENOMIC DNA]</scope>
    <source>
        <strain evidence="7 8">KCCM 41400</strain>
    </source>
</reference>
<dbReference type="GeneID" id="95376214"/>
<dbReference type="Pfam" id="PF00005">
    <property type="entry name" value="ABC_tran"/>
    <property type="match status" value="2"/>
</dbReference>
<dbReference type="GO" id="GO:0005524">
    <property type="term" value="F:ATP binding"/>
    <property type="evidence" value="ECO:0007669"/>
    <property type="project" value="UniProtKB-KW"/>
</dbReference>
<dbReference type="InterPro" id="IPR050319">
    <property type="entry name" value="ABC_transp_ATP-bind"/>
</dbReference>
<proteinExistence type="inferred from homology"/>
<dbReference type="OrthoDB" id="9802264at2"/>
<dbReference type="InterPro" id="IPR013563">
    <property type="entry name" value="Oligopep_ABC_C"/>
</dbReference>
<dbReference type="KEGG" id="pchi:PC41400_15480"/>
<dbReference type="PROSITE" id="PS50893">
    <property type="entry name" value="ABC_TRANSPORTER_2"/>
    <property type="match status" value="2"/>
</dbReference>
<protein>
    <submittedName>
        <fullName evidence="6 7">ABC transporter ATP-binding protein</fullName>
    </submittedName>
</protein>
<evidence type="ECO:0000313" key="6">
    <source>
        <dbReference type="EMBL" id="MCY9598379.1"/>
    </source>
</evidence>
<dbReference type="GO" id="GO:0055085">
    <property type="term" value="P:transmembrane transport"/>
    <property type="evidence" value="ECO:0007669"/>
    <property type="project" value="UniProtKB-ARBA"/>
</dbReference>
<accession>A0A410X5A0</accession>
<evidence type="ECO:0000313" key="9">
    <source>
        <dbReference type="Proteomes" id="UP001527202"/>
    </source>
</evidence>
<evidence type="ECO:0000259" key="5">
    <source>
        <dbReference type="PROSITE" id="PS50893"/>
    </source>
</evidence>
<dbReference type="FunFam" id="3.40.50.300:FF:000016">
    <property type="entry name" value="Oligopeptide ABC transporter ATP-binding component"/>
    <property type="match status" value="2"/>
</dbReference>
<dbReference type="CDD" id="cd03257">
    <property type="entry name" value="ABC_NikE_OppD_transporters"/>
    <property type="match status" value="2"/>
</dbReference>
<dbReference type="EMBL" id="JAMDMJ010000029">
    <property type="protein sequence ID" value="MCY9598379.1"/>
    <property type="molecule type" value="Genomic_DNA"/>
</dbReference>
<keyword evidence="2" id="KW-0813">Transport</keyword>
<dbReference type="RefSeq" id="WP_042226247.1">
    <property type="nucleotide sequence ID" value="NZ_CP026520.1"/>
</dbReference>